<dbReference type="Gene3D" id="1.10.10.10">
    <property type="entry name" value="Winged helix-like DNA-binding domain superfamily/Winged helix DNA-binding domain"/>
    <property type="match status" value="1"/>
</dbReference>
<comment type="caution">
    <text evidence="5">The sequence shown here is derived from an EMBL/GenBank/DDBJ whole genome shotgun (WGS) entry which is preliminary data.</text>
</comment>
<dbReference type="Pfam" id="PF00392">
    <property type="entry name" value="GntR"/>
    <property type="match status" value="1"/>
</dbReference>
<dbReference type="CDD" id="cd07377">
    <property type="entry name" value="WHTH_GntR"/>
    <property type="match status" value="1"/>
</dbReference>
<dbReference type="PRINTS" id="PR00035">
    <property type="entry name" value="HTHGNTR"/>
</dbReference>
<dbReference type="InterPro" id="IPR036388">
    <property type="entry name" value="WH-like_DNA-bd_sf"/>
</dbReference>
<organism evidence="5 6">
    <name type="scientific">Candidatus Raymondbacteria bacterium RIFOXYD12_FULL_49_13</name>
    <dbReference type="NCBI Taxonomy" id="1817890"/>
    <lineage>
        <taxon>Bacteria</taxon>
        <taxon>Raymondiibacteriota</taxon>
    </lineage>
</organism>
<name>A0A1F7F2V4_UNCRA</name>
<dbReference type="SMART" id="SM00345">
    <property type="entry name" value="HTH_GNTR"/>
    <property type="match status" value="1"/>
</dbReference>
<dbReference type="PROSITE" id="PS50949">
    <property type="entry name" value="HTH_GNTR"/>
    <property type="match status" value="1"/>
</dbReference>
<evidence type="ECO:0000256" key="2">
    <source>
        <dbReference type="ARBA" id="ARBA00023125"/>
    </source>
</evidence>
<dbReference type="SUPFAM" id="SSF53822">
    <property type="entry name" value="Periplasmic binding protein-like I"/>
    <property type="match status" value="1"/>
</dbReference>
<dbReference type="AlphaFoldDB" id="A0A1F7F2V4"/>
<accession>A0A1F7F2V4</accession>
<evidence type="ECO:0000256" key="1">
    <source>
        <dbReference type="ARBA" id="ARBA00023015"/>
    </source>
</evidence>
<dbReference type="InterPro" id="IPR000524">
    <property type="entry name" value="Tscrpt_reg_HTH_GntR"/>
</dbReference>
<protein>
    <recommendedName>
        <fullName evidence="4">HTH gntR-type domain-containing protein</fullName>
    </recommendedName>
</protein>
<keyword evidence="3" id="KW-0804">Transcription</keyword>
<dbReference type="Pfam" id="PF13377">
    <property type="entry name" value="Peripla_BP_3"/>
    <property type="match status" value="1"/>
</dbReference>
<dbReference type="InterPro" id="IPR036390">
    <property type="entry name" value="WH_DNA-bd_sf"/>
</dbReference>
<dbReference type="EMBL" id="MFYX01000136">
    <property type="protein sequence ID" value="OGK00995.1"/>
    <property type="molecule type" value="Genomic_DNA"/>
</dbReference>
<dbReference type="InterPro" id="IPR046335">
    <property type="entry name" value="LacI/GalR-like_sensor"/>
</dbReference>
<feature type="domain" description="HTH gntR-type" evidence="4">
    <location>
        <begin position="60"/>
        <end position="127"/>
    </location>
</feature>
<dbReference type="InterPro" id="IPR028082">
    <property type="entry name" value="Peripla_BP_I"/>
</dbReference>
<evidence type="ECO:0000313" key="5">
    <source>
        <dbReference type="EMBL" id="OGK00995.1"/>
    </source>
</evidence>
<dbReference type="GO" id="GO:0000976">
    <property type="term" value="F:transcription cis-regulatory region binding"/>
    <property type="evidence" value="ECO:0007669"/>
    <property type="project" value="TreeGrafter"/>
</dbReference>
<dbReference type="Proteomes" id="UP000179243">
    <property type="component" value="Unassembled WGS sequence"/>
</dbReference>
<dbReference type="PANTHER" id="PTHR30146:SF109">
    <property type="entry name" value="HTH-TYPE TRANSCRIPTIONAL REGULATOR GALS"/>
    <property type="match status" value="1"/>
</dbReference>
<reference evidence="5 6" key="1">
    <citation type="journal article" date="2016" name="Nat. Commun.">
        <title>Thousands of microbial genomes shed light on interconnected biogeochemical processes in an aquifer system.</title>
        <authorList>
            <person name="Anantharaman K."/>
            <person name="Brown C.T."/>
            <person name="Hug L.A."/>
            <person name="Sharon I."/>
            <person name="Castelle C.J."/>
            <person name="Probst A.J."/>
            <person name="Thomas B.C."/>
            <person name="Singh A."/>
            <person name="Wilkins M.J."/>
            <person name="Karaoz U."/>
            <person name="Brodie E.L."/>
            <person name="Williams K.H."/>
            <person name="Hubbard S.S."/>
            <person name="Banfield J.F."/>
        </authorList>
    </citation>
    <scope>NUCLEOTIDE SEQUENCE [LARGE SCALE GENOMIC DNA]</scope>
</reference>
<evidence type="ECO:0000259" key="4">
    <source>
        <dbReference type="PROSITE" id="PS50949"/>
    </source>
</evidence>
<keyword evidence="1" id="KW-0805">Transcription regulation</keyword>
<evidence type="ECO:0000313" key="6">
    <source>
        <dbReference type="Proteomes" id="UP000179243"/>
    </source>
</evidence>
<keyword evidence="2" id="KW-0238">DNA-binding</keyword>
<dbReference type="PANTHER" id="PTHR30146">
    <property type="entry name" value="LACI-RELATED TRANSCRIPTIONAL REPRESSOR"/>
    <property type="match status" value="1"/>
</dbReference>
<dbReference type="CDD" id="cd06267">
    <property type="entry name" value="PBP1_LacI_sugar_binding-like"/>
    <property type="match status" value="1"/>
</dbReference>
<proteinExistence type="predicted"/>
<dbReference type="SUPFAM" id="SSF46785">
    <property type="entry name" value="Winged helix' DNA-binding domain"/>
    <property type="match status" value="1"/>
</dbReference>
<gene>
    <name evidence="5" type="ORF">A2519_17220</name>
</gene>
<evidence type="ECO:0000256" key="3">
    <source>
        <dbReference type="ARBA" id="ARBA00023163"/>
    </source>
</evidence>
<dbReference type="GO" id="GO:0003700">
    <property type="term" value="F:DNA-binding transcription factor activity"/>
    <property type="evidence" value="ECO:0007669"/>
    <property type="project" value="InterPro"/>
</dbReference>
<sequence>MSDKIDSSFRPFFGQHRLIIFLKKSIDKFDQQWYIYGIDYTILKWYIIEKENIMPFETEQYTYQKVAEDLKQRITSSQFANNRLPSERELAREYSLNRMTIRKSLDILEKEEKIFKLGPRGTFIGKEPLDAIGPKQKTIGFVLANREIFDEHHSKMLLELESKTKDRGDKMMFFTINSEKDIDNLLVSIRDKHSPDGIVISGLLTAEILKSLKQAHISVVVSGYLLYPDPIENEFNRVLVDSIGYGRCATEYLIKLGHRKIVLINGPSHQRFLNIHYGYMKAITDAGIEYNENLVLRCEKDALVDGYTVAHTIIDTIRPTAIVAANDRLALGALNACVEKGLKVPGDVSIIGIGDFDGGRISNPPLTTIGIDREALAESALDLLYGMLRNGQRSLPQTRFAPFRLIERQSCKGV</sequence>
<dbReference type="Gene3D" id="3.40.50.2300">
    <property type="match status" value="2"/>
</dbReference>